<dbReference type="InterPro" id="IPR003439">
    <property type="entry name" value="ABC_transporter-like_ATP-bd"/>
</dbReference>
<evidence type="ECO:0000256" key="2">
    <source>
        <dbReference type="ARBA" id="ARBA00022448"/>
    </source>
</evidence>
<sequence length="300" mass="31498">MTAARDAAAPDAGDAQQCAAPSAMQLPGTAPGGSALGIDADDAALVLDDAAFGYDGTARVEHLSLTVPAGAAVALIGPNGSGKSTLLRGILGLAELTAGSIRVLGETPDRARRRIGSLPQADTRDAELPITLRQVVTMGLYRSRGALRPIGRHGREAVGQALERVGLSGWASRRFGELSGGQQQRGILARALVSDPQLLLLDEPFNGLDRENRDVLLRLVRELRAEGRTIIVSTHDLEIAQEACSHALLLASGHHPQQPGHPAAFGSVDAALTLDAVQHAFQDTTVELDHHTVTTTRETE</sequence>
<feature type="compositionally biased region" description="Low complexity" evidence="5">
    <location>
        <begin position="1"/>
        <end position="21"/>
    </location>
</feature>
<evidence type="ECO:0000256" key="5">
    <source>
        <dbReference type="SAM" id="MobiDB-lite"/>
    </source>
</evidence>
<dbReference type="PANTHER" id="PTHR42734:SF5">
    <property type="entry name" value="IRON TRANSPORT SYSTEM ATP-BINDING PROTEIN HI_0361-RELATED"/>
    <property type="match status" value="1"/>
</dbReference>
<dbReference type="SUPFAM" id="SSF52540">
    <property type="entry name" value="P-loop containing nucleoside triphosphate hydrolases"/>
    <property type="match status" value="1"/>
</dbReference>
<evidence type="ECO:0000313" key="7">
    <source>
        <dbReference type="EMBL" id="SDQ10657.1"/>
    </source>
</evidence>
<evidence type="ECO:0000256" key="4">
    <source>
        <dbReference type="ARBA" id="ARBA00022840"/>
    </source>
</evidence>
<evidence type="ECO:0000256" key="3">
    <source>
        <dbReference type="ARBA" id="ARBA00022741"/>
    </source>
</evidence>
<accession>A0A1H0Y674</accession>
<dbReference type="RefSeq" id="WP_010157850.1">
    <property type="nucleotide sequence ID" value="NZ_FNKB01000001.1"/>
</dbReference>
<evidence type="ECO:0000259" key="6">
    <source>
        <dbReference type="PROSITE" id="PS50893"/>
    </source>
</evidence>
<evidence type="ECO:0000313" key="8">
    <source>
        <dbReference type="Proteomes" id="UP000182690"/>
    </source>
</evidence>
<dbReference type="EMBL" id="FNKB01000001">
    <property type="protein sequence ID" value="SDQ10657.1"/>
    <property type="molecule type" value="Genomic_DNA"/>
</dbReference>
<dbReference type="STRING" id="1079994.SAMN04488565_0559"/>
<dbReference type="CDD" id="cd03235">
    <property type="entry name" value="ABC_Metallic_Cations"/>
    <property type="match status" value="1"/>
</dbReference>
<dbReference type="eggNOG" id="COG1121">
    <property type="taxonomic scope" value="Bacteria"/>
</dbReference>
<protein>
    <submittedName>
        <fullName evidence="7">Manganese/iron transport system ATP-binding protein</fullName>
    </submittedName>
</protein>
<keyword evidence="4 7" id="KW-0067">ATP-binding</keyword>
<name>A0A1H0Y674_9MICO</name>
<organism evidence="7 8">
    <name type="scientific">Leucobacter chromiiresistens</name>
    <dbReference type="NCBI Taxonomy" id="1079994"/>
    <lineage>
        <taxon>Bacteria</taxon>
        <taxon>Bacillati</taxon>
        <taxon>Actinomycetota</taxon>
        <taxon>Actinomycetes</taxon>
        <taxon>Micrococcales</taxon>
        <taxon>Microbacteriaceae</taxon>
        <taxon>Leucobacter</taxon>
    </lineage>
</organism>
<keyword evidence="2" id="KW-0813">Transport</keyword>
<dbReference type="Proteomes" id="UP000182690">
    <property type="component" value="Unassembled WGS sequence"/>
</dbReference>
<feature type="domain" description="ABC transporter" evidence="6">
    <location>
        <begin position="45"/>
        <end position="277"/>
    </location>
</feature>
<dbReference type="PROSITE" id="PS50893">
    <property type="entry name" value="ABC_TRANSPORTER_2"/>
    <property type="match status" value="1"/>
</dbReference>
<dbReference type="InterPro" id="IPR050153">
    <property type="entry name" value="Metal_Ion_Import_ABC"/>
</dbReference>
<dbReference type="GO" id="GO:0005524">
    <property type="term" value="F:ATP binding"/>
    <property type="evidence" value="ECO:0007669"/>
    <property type="project" value="UniProtKB-KW"/>
</dbReference>
<dbReference type="Gene3D" id="3.40.50.300">
    <property type="entry name" value="P-loop containing nucleotide triphosphate hydrolases"/>
    <property type="match status" value="1"/>
</dbReference>
<dbReference type="Pfam" id="PF00005">
    <property type="entry name" value="ABC_tran"/>
    <property type="match status" value="1"/>
</dbReference>
<comment type="similarity">
    <text evidence="1">Belongs to the ABC transporter superfamily.</text>
</comment>
<proteinExistence type="inferred from homology"/>
<feature type="region of interest" description="Disordered" evidence="5">
    <location>
        <begin position="1"/>
        <end position="26"/>
    </location>
</feature>
<dbReference type="InterPro" id="IPR027417">
    <property type="entry name" value="P-loop_NTPase"/>
</dbReference>
<dbReference type="AlphaFoldDB" id="A0A1H0Y674"/>
<evidence type="ECO:0000256" key="1">
    <source>
        <dbReference type="ARBA" id="ARBA00005417"/>
    </source>
</evidence>
<gene>
    <name evidence="7" type="ORF">SAMN04488565_0559</name>
</gene>
<dbReference type="GO" id="GO:0016887">
    <property type="term" value="F:ATP hydrolysis activity"/>
    <property type="evidence" value="ECO:0007669"/>
    <property type="project" value="InterPro"/>
</dbReference>
<dbReference type="SMART" id="SM00382">
    <property type="entry name" value="AAA"/>
    <property type="match status" value="1"/>
</dbReference>
<keyword evidence="3" id="KW-0547">Nucleotide-binding</keyword>
<dbReference type="PANTHER" id="PTHR42734">
    <property type="entry name" value="METAL TRANSPORT SYSTEM ATP-BINDING PROTEIN TM_0124-RELATED"/>
    <property type="match status" value="1"/>
</dbReference>
<dbReference type="InterPro" id="IPR003593">
    <property type="entry name" value="AAA+_ATPase"/>
</dbReference>
<reference evidence="7 8" key="1">
    <citation type="submission" date="2016-10" db="EMBL/GenBank/DDBJ databases">
        <authorList>
            <person name="de Groot N.N."/>
        </authorList>
    </citation>
    <scope>NUCLEOTIDE SEQUENCE [LARGE SCALE GENOMIC DNA]</scope>
    <source>
        <strain evidence="7 8">DSM 22788</strain>
    </source>
</reference>